<keyword evidence="3" id="KW-1185">Reference proteome</keyword>
<organism evidence="2 3">
    <name type="scientific">Rhipicephalus microplus</name>
    <name type="common">Cattle tick</name>
    <name type="synonym">Boophilus microplus</name>
    <dbReference type="NCBI Taxonomy" id="6941"/>
    <lineage>
        <taxon>Eukaryota</taxon>
        <taxon>Metazoa</taxon>
        <taxon>Ecdysozoa</taxon>
        <taxon>Arthropoda</taxon>
        <taxon>Chelicerata</taxon>
        <taxon>Arachnida</taxon>
        <taxon>Acari</taxon>
        <taxon>Parasitiformes</taxon>
        <taxon>Ixodida</taxon>
        <taxon>Ixodoidea</taxon>
        <taxon>Ixodidae</taxon>
        <taxon>Rhipicephalinae</taxon>
        <taxon>Rhipicephalus</taxon>
        <taxon>Boophilus</taxon>
    </lineage>
</organism>
<evidence type="ECO:0000313" key="3">
    <source>
        <dbReference type="Proteomes" id="UP000821866"/>
    </source>
</evidence>
<dbReference type="AlphaFoldDB" id="A0A9J6DJW5"/>
<comment type="caution">
    <text evidence="2">The sequence shown here is derived from an EMBL/GenBank/DDBJ whole genome shotgun (WGS) entry which is preliminary data.</text>
</comment>
<sequence>MKIIHVLTPSPLPVLLAEHPAVLHLAALVSSLDVSEDHLDQGRHLAQDQVEVSRLLLDRQVGSHLIHVQGPFLVHRARLLRDYLHHHQLNHYLVQDLGTEPISAGGPRCFRWFLKLDFPGAGGAVLVGFCLSLRERDLDRDLDWDLDQDRDLDLDWRCSIRSERNHRGMSSLSGGHSSDDLASPVH</sequence>
<evidence type="ECO:0000313" key="2">
    <source>
        <dbReference type="EMBL" id="KAH8022431.1"/>
    </source>
</evidence>
<name>A0A9J6DJW5_RHIMP</name>
<reference evidence="2" key="1">
    <citation type="journal article" date="2020" name="Cell">
        <title>Large-Scale Comparative Analyses of Tick Genomes Elucidate Their Genetic Diversity and Vector Capacities.</title>
        <authorList>
            <consortium name="Tick Genome and Microbiome Consortium (TIGMIC)"/>
            <person name="Jia N."/>
            <person name="Wang J."/>
            <person name="Shi W."/>
            <person name="Du L."/>
            <person name="Sun Y."/>
            <person name="Zhan W."/>
            <person name="Jiang J.F."/>
            <person name="Wang Q."/>
            <person name="Zhang B."/>
            <person name="Ji P."/>
            <person name="Bell-Sakyi L."/>
            <person name="Cui X.M."/>
            <person name="Yuan T.T."/>
            <person name="Jiang B.G."/>
            <person name="Yang W.F."/>
            <person name="Lam T.T."/>
            <person name="Chang Q.C."/>
            <person name="Ding S.J."/>
            <person name="Wang X.J."/>
            <person name="Zhu J.G."/>
            <person name="Ruan X.D."/>
            <person name="Zhao L."/>
            <person name="Wei J.T."/>
            <person name="Ye R.Z."/>
            <person name="Que T.C."/>
            <person name="Du C.H."/>
            <person name="Zhou Y.H."/>
            <person name="Cheng J.X."/>
            <person name="Dai P.F."/>
            <person name="Guo W.B."/>
            <person name="Han X.H."/>
            <person name="Huang E.J."/>
            <person name="Li L.F."/>
            <person name="Wei W."/>
            <person name="Gao Y.C."/>
            <person name="Liu J.Z."/>
            <person name="Shao H.Z."/>
            <person name="Wang X."/>
            <person name="Wang C.C."/>
            <person name="Yang T.C."/>
            <person name="Huo Q.B."/>
            <person name="Li W."/>
            <person name="Chen H.Y."/>
            <person name="Chen S.E."/>
            <person name="Zhou L.G."/>
            <person name="Ni X.B."/>
            <person name="Tian J.H."/>
            <person name="Sheng Y."/>
            <person name="Liu T."/>
            <person name="Pan Y.S."/>
            <person name="Xia L.Y."/>
            <person name="Li J."/>
            <person name="Zhao F."/>
            <person name="Cao W.C."/>
        </authorList>
    </citation>
    <scope>NUCLEOTIDE SEQUENCE</scope>
    <source>
        <strain evidence="2">Rmic-2018</strain>
    </source>
</reference>
<evidence type="ECO:0000256" key="1">
    <source>
        <dbReference type="SAM" id="MobiDB-lite"/>
    </source>
</evidence>
<dbReference type="EMBL" id="JABSTU010000009">
    <property type="protein sequence ID" value="KAH8022431.1"/>
    <property type="molecule type" value="Genomic_DNA"/>
</dbReference>
<reference evidence="2" key="2">
    <citation type="submission" date="2021-09" db="EMBL/GenBank/DDBJ databases">
        <authorList>
            <person name="Jia N."/>
            <person name="Wang J."/>
            <person name="Shi W."/>
            <person name="Du L."/>
            <person name="Sun Y."/>
            <person name="Zhan W."/>
            <person name="Jiang J."/>
            <person name="Wang Q."/>
            <person name="Zhang B."/>
            <person name="Ji P."/>
            <person name="Sakyi L.B."/>
            <person name="Cui X."/>
            <person name="Yuan T."/>
            <person name="Jiang B."/>
            <person name="Yang W."/>
            <person name="Lam T.T.-Y."/>
            <person name="Chang Q."/>
            <person name="Ding S."/>
            <person name="Wang X."/>
            <person name="Zhu J."/>
            <person name="Ruan X."/>
            <person name="Zhao L."/>
            <person name="Wei J."/>
            <person name="Que T."/>
            <person name="Du C."/>
            <person name="Cheng J."/>
            <person name="Dai P."/>
            <person name="Han X."/>
            <person name="Huang E."/>
            <person name="Gao Y."/>
            <person name="Liu J."/>
            <person name="Shao H."/>
            <person name="Ye R."/>
            <person name="Li L."/>
            <person name="Wei W."/>
            <person name="Wang X."/>
            <person name="Wang C."/>
            <person name="Huo Q."/>
            <person name="Li W."/>
            <person name="Guo W."/>
            <person name="Chen H."/>
            <person name="Chen S."/>
            <person name="Zhou L."/>
            <person name="Zhou L."/>
            <person name="Ni X."/>
            <person name="Tian J."/>
            <person name="Zhou Y."/>
            <person name="Sheng Y."/>
            <person name="Liu T."/>
            <person name="Pan Y."/>
            <person name="Xia L."/>
            <person name="Li J."/>
            <person name="Zhao F."/>
            <person name="Cao W."/>
        </authorList>
    </citation>
    <scope>NUCLEOTIDE SEQUENCE</scope>
    <source>
        <strain evidence="2">Rmic-2018</strain>
        <tissue evidence="2">Larvae</tissue>
    </source>
</reference>
<accession>A0A9J6DJW5</accession>
<feature type="compositionally biased region" description="Low complexity" evidence="1">
    <location>
        <begin position="170"/>
        <end position="186"/>
    </location>
</feature>
<feature type="region of interest" description="Disordered" evidence="1">
    <location>
        <begin position="167"/>
        <end position="186"/>
    </location>
</feature>
<proteinExistence type="predicted"/>
<dbReference type="Proteomes" id="UP000821866">
    <property type="component" value="Chromosome 7"/>
</dbReference>
<gene>
    <name evidence="2" type="ORF">HPB51_024530</name>
</gene>
<protein>
    <submittedName>
        <fullName evidence="2">Uncharacterized protein</fullName>
    </submittedName>
</protein>